<feature type="transmembrane region" description="Helical" evidence="2">
    <location>
        <begin position="542"/>
        <end position="563"/>
    </location>
</feature>
<evidence type="ECO:0000256" key="2">
    <source>
        <dbReference type="SAM" id="Phobius"/>
    </source>
</evidence>
<dbReference type="Proteomes" id="UP001155027">
    <property type="component" value="Unassembled WGS sequence"/>
</dbReference>
<feature type="transmembrane region" description="Helical" evidence="2">
    <location>
        <begin position="260"/>
        <end position="283"/>
    </location>
</feature>
<dbReference type="AlphaFoldDB" id="A0A9X2PWL7"/>
<feature type="transmembrane region" description="Helical" evidence="2">
    <location>
        <begin position="12"/>
        <end position="33"/>
    </location>
</feature>
<dbReference type="PANTHER" id="PTHR16214">
    <property type="entry name" value="TRANSMEMBRANE PROTEIN 260"/>
    <property type="match status" value="1"/>
</dbReference>
<sequence length="978" mass="109895">MNRKRIDRLTAGLVFLWALGLYVATVAPTVSFWDPGERIASAYTLQVMHPPGAPFYLLLGRLFAMLAPSQETVALAVNLLSVLASAGTVLLAHLVIVRLVRRWQGDRSELDTGPYVISLASGVVGAVAFSVSDSFWFNAGIAEVYALSTFFTALVVWLVLRWSDAARAEEAQRGGSRQPFQLNANRYLVLIAFLFGMATGVHLLSLLAFFFVAFIVFFTEFDREHWTSRQRWLRIVGAGAVASVLFFAIYPGLIVGLPSLFASVGAPFLTAIVLGLVLAYGVYTTHQRRMPMANLAFMCVTVIFIGYASYALVFVRSATDPPIDMNDPDTIEKFISYLEREQYGDTPLLQGVTFDDESGQVSRRDGESTLFPRRHSVDPQHWKVYERYDSDLEFFVDYQVGYMYVRYFLWNFSGRASDVQGAPWITGIPGLDQHANTQSLETPSEKESRNVYFALPLLLGLFGAFYHFGRDWRRAFSVFVLFFITGIGIIIYLNQTPMQPRERHYSYVGSFFAFSLWIGIGAGGVMQMAYESVRDSLSGIARLMPALGAGLLVFMAVPGWMTLENYGDHDRSENYVPRDYAYNMLTSVEENGILFTNGDNDTYPLWYLQTVEGVRKDVRVVNLSLLNTKWYVRQLKNEAAYASEPLPISLSEDRIDQLGYRRWKPKQMKLPVDTDALQSELAAYLPDSSAASRLESPMAWELKGRPFRQDTRILQTADVVTYDMLRTNAQNGWSRPLYFAVTVARSGQLGLSNYFQLEGQAYRVLPIKHNSPLGRVIPGLTDERMADFRFTNLSDSTVYYNENARRMIDGYRLHYSHAAEQLGQKGHSDTAERLLTDFTEAVPFSTIPADMQTLFFTARAYQSLGRTDKVAGLLADAEPMVFDRLRSASSRRRFSRALQYAGRVRSSYLKANQTDALESFDQELERVLADASFQVPARVRQAYGLASDSAREPSRMPAVPGAPPSTPSQQPDQPASNE</sequence>
<gene>
    <name evidence="3" type="ORF">GGP71_000060</name>
</gene>
<accession>A0A9X2PWL7</accession>
<feature type="transmembrane region" description="Helical" evidence="2">
    <location>
        <begin position="231"/>
        <end position="253"/>
    </location>
</feature>
<dbReference type="InterPro" id="IPR021280">
    <property type="entry name" value="TMEM260-like"/>
</dbReference>
<feature type="transmembrane region" description="Helical" evidence="2">
    <location>
        <begin position="135"/>
        <end position="160"/>
    </location>
</feature>
<evidence type="ECO:0000313" key="4">
    <source>
        <dbReference type="Proteomes" id="UP001155027"/>
    </source>
</evidence>
<feature type="transmembrane region" description="Helical" evidence="2">
    <location>
        <begin position="75"/>
        <end position="100"/>
    </location>
</feature>
<keyword evidence="2" id="KW-0472">Membrane</keyword>
<dbReference type="EMBL" id="JANUAU010000001">
    <property type="protein sequence ID" value="MCS3676164.1"/>
    <property type="molecule type" value="Genomic_DNA"/>
</dbReference>
<feature type="transmembrane region" description="Helical" evidence="2">
    <location>
        <begin position="505"/>
        <end position="530"/>
    </location>
</feature>
<proteinExistence type="predicted"/>
<name>A0A9X2PWL7_9BACT</name>
<dbReference type="InterPro" id="IPR052724">
    <property type="entry name" value="GT117_domain-containing"/>
</dbReference>
<keyword evidence="2" id="KW-0812">Transmembrane</keyword>
<reference evidence="3" key="1">
    <citation type="submission" date="2022-08" db="EMBL/GenBank/DDBJ databases">
        <title>Genomic Encyclopedia of Type Strains, Phase V (KMG-V): Genome sequencing to study the core and pangenomes of soil and plant-associated prokaryotes.</title>
        <authorList>
            <person name="Whitman W."/>
        </authorList>
    </citation>
    <scope>NUCLEOTIDE SEQUENCE</scope>
    <source>
        <strain evidence="3">0</strain>
    </source>
</reference>
<evidence type="ECO:0000256" key="1">
    <source>
        <dbReference type="SAM" id="MobiDB-lite"/>
    </source>
</evidence>
<dbReference type="Pfam" id="PF11028">
    <property type="entry name" value="TMEM260-like"/>
    <property type="match status" value="1"/>
</dbReference>
<feature type="transmembrane region" description="Helical" evidence="2">
    <location>
        <begin position="295"/>
        <end position="315"/>
    </location>
</feature>
<dbReference type="PANTHER" id="PTHR16214:SF3">
    <property type="entry name" value="TRANSMEMBRANE PROTEIN 260"/>
    <property type="match status" value="1"/>
</dbReference>
<comment type="caution">
    <text evidence="3">The sequence shown here is derived from an EMBL/GenBank/DDBJ whole genome shotgun (WGS) entry which is preliminary data.</text>
</comment>
<feature type="transmembrane region" description="Helical" evidence="2">
    <location>
        <begin position="187"/>
        <end position="219"/>
    </location>
</feature>
<keyword evidence="2" id="KW-1133">Transmembrane helix</keyword>
<feature type="region of interest" description="Disordered" evidence="1">
    <location>
        <begin position="944"/>
        <end position="978"/>
    </location>
</feature>
<feature type="compositionally biased region" description="Low complexity" evidence="1">
    <location>
        <begin position="967"/>
        <end position="978"/>
    </location>
</feature>
<feature type="transmembrane region" description="Helical" evidence="2">
    <location>
        <begin position="451"/>
        <end position="469"/>
    </location>
</feature>
<feature type="transmembrane region" description="Helical" evidence="2">
    <location>
        <begin position="475"/>
        <end position="493"/>
    </location>
</feature>
<dbReference type="RefSeq" id="WP_118827046.1">
    <property type="nucleotide sequence ID" value="NZ_JANUAU010000001.1"/>
</dbReference>
<feature type="transmembrane region" description="Helical" evidence="2">
    <location>
        <begin position="112"/>
        <end position="129"/>
    </location>
</feature>
<organism evidence="3 4">
    <name type="scientific">Salinibacter ruber</name>
    <dbReference type="NCBI Taxonomy" id="146919"/>
    <lineage>
        <taxon>Bacteria</taxon>
        <taxon>Pseudomonadati</taxon>
        <taxon>Rhodothermota</taxon>
        <taxon>Rhodothermia</taxon>
        <taxon>Rhodothermales</taxon>
        <taxon>Salinibacteraceae</taxon>
        <taxon>Salinibacter</taxon>
    </lineage>
</organism>
<protein>
    <submittedName>
        <fullName evidence="3">MFS family permease</fullName>
    </submittedName>
</protein>
<evidence type="ECO:0000313" key="3">
    <source>
        <dbReference type="EMBL" id="MCS3676164.1"/>
    </source>
</evidence>